<feature type="coiled-coil region" evidence="4">
    <location>
        <begin position="142"/>
        <end position="187"/>
    </location>
</feature>
<keyword evidence="7" id="KW-1185">Reference proteome</keyword>
<organism evidence="6 7">
    <name type="scientific">Kuraishia capsulata CBS 1993</name>
    <dbReference type="NCBI Taxonomy" id="1382522"/>
    <lineage>
        <taxon>Eukaryota</taxon>
        <taxon>Fungi</taxon>
        <taxon>Dikarya</taxon>
        <taxon>Ascomycota</taxon>
        <taxon>Saccharomycotina</taxon>
        <taxon>Pichiomycetes</taxon>
        <taxon>Pichiales</taxon>
        <taxon>Pichiaceae</taxon>
        <taxon>Kuraishia</taxon>
    </lineage>
</organism>
<feature type="region of interest" description="Disordered" evidence="5">
    <location>
        <begin position="464"/>
        <end position="491"/>
    </location>
</feature>
<feature type="compositionally biased region" description="Basic and acidic residues" evidence="5">
    <location>
        <begin position="465"/>
        <end position="491"/>
    </location>
</feature>
<reference evidence="6" key="2">
    <citation type="submission" date="2014-02" db="EMBL/GenBank/DDBJ databases">
        <title>Complete DNA sequence of /Kuraishia capsulata/ illustrates novel genomic features among budding yeasts (/Saccharomycotina/).</title>
        <authorList>
            <person name="Morales L."/>
            <person name="Noel B."/>
            <person name="Porcel B."/>
            <person name="Marcet-Houben M."/>
            <person name="Hullo M-F."/>
            <person name="Sacerdot C."/>
            <person name="Tekaia F."/>
            <person name="Leh-Louis V."/>
            <person name="Despons L."/>
            <person name="Khanna V."/>
            <person name="Aury J-M."/>
            <person name="Barbe V."/>
            <person name="Couloux A."/>
            <person name="Labadie K."/>
            <person name="Pelletier E."/>
            <person name="Souciet J-L."/>
            <person name="Boekhout T."/>
            <person name="Gabaldon T."/>
            <person name="Wincker P."/>
            <person name="Dujon B."/>
        </authorList>
    </citation>
    <scope>NUCLEOTIDE SEQUENCE</scope>
    <source>
        <strain evidence="6">CBS 1993</strain>
    </source>
</reference>
<dbReference type="Proteomes" id="UP000019384">
    <property type="component" value="Unassembled WGS sequence"/>
</dbReference>
<accession>W6MY26</accession>
<feature type="compositionally biased region" description="Low complexity" evidence="5">
    <location>
        <begin position="699"/>
        <end position="717"/>
    </location>
</feature>
<dbReference type="GO" id="GO:0032991">
    <property type="term" value="C:protein-containing complex"/>
    <property type="evidence" value="ECO:0007669"/>
    <property type="project" value="UniProtKB-ARBA"/>
</dbReference>
<evidence type="ECO:0000256" key="2">
    <source>
        <dbReference type="ARBA" id="ARBA00013807"/>
    </source>
</evidence>
<keyword evidence="3 4" id="KW-0175">Coiled coil</keyword>
<reference evidence="6" key="1">
    <citation type="submission" date="2013-12" db="EMBL/GenBank/DDBJ databases">
        <authorList>
            <person name="Genoscope - CEA"/>
        </authorList>
    </citation>
    <scope>NUCLEOTIDE SEQUENCE</scope>
    <source>
        <strain evidence="6">CBS 1993</strain>
    </source>
</reference>
<evidence type="ECO:0000313" key="6">
    <source>
        <dbReference type="EMBL" id="CDK29900.1"/>
    </source>
</evidence>
<dbReference type="EMBL" id="HG793131">
    <property type="protein sequence ID" value="CDK29900.1"/>
    <property type="molecule type" value="Genomic_DNA"/>
</dbReference>
<evidence type="ECO:0000256" key="3">
    <source>
        <dbReference type="ARBA" id="ARBA00023054"/>
    </source>
</evidence>
<evidence type="ECO:0000313" key="7">
    <source>
        <dbReference type="Proteomes" id="UP000019384"/>
    </source>
</evidence>
<dbReference type="Pfam" id="PF10186">
    <property type="entry name" value="ATG14"/>
    <property type="match status" value="1"/>
</dbReference>
<dbReference type="GeneID" id="34523270"/>
<dbReference type="RefSeq" id="XP_022461882.1">
    <property type="nucleotide sequence ID" value="XM_022603651.1"/>
</dbReference>
<feature type="compositionally biased region" description="Polar residues" evidence="5">
    <location>
        <begin position="671"/>
        <end position="688"/>
    </location>
</feature>
<proteinExistence type="inferred from homology"/>
<dbReference type="HOGENOM" id="CLU_380852_0_0_1"/>
<evidence type="ECO:0000256" key="5">
    <source>
        <dbReference type="SAM" id="MobiDB-lite"/>
    </source>
</evidence>
<comment type="similarity">
    <text evidence="1">Belongs to the ATG14 family.</text>
</comment>
<gene>
    <name evidence="6" type="ORF">KUCA_T00005894001</name>
</gene>
<feature type="compositionally biased region" description="Polar residues" evidence="5">
    <location>
        <begin position="718"/>
        <end position="727"/>
    </location>
</feature>
<feature type="compositionally biased region" description="Polar residues" evidence="5">
    <location>
        <begin position="653"/>
        <end position="664"/>
    </location>
</feature>
<sequence>MMRPHPTHCGVCNVNYADPTKVKPFQQQSKNSNGSVLNLTCASCINFKLLKLKLELIETDRISQLASNQVDGVLSHCINGRASGFIQEYLDVGDKGTDRQKLLSQTAGSNSHVSIPLPSADSAARLAQVLLSVEVSHYKRSISRNKTRIAMLAQEVDSLKAELEAPKENLRQRRIHLEEETTKLQDMYAKSRDLIQRGIVEYRNEKSDAVKKLLSNARSKMFQQEIKVFGVKEVNYSKKLHSKQLAEFKANSQSKHQNYDRIQSLNRNLIANIRLYNKAKEPVFDDLKLMMCFIPIIPIPQFFNFSAPIINTSLENICRFIQIMSLYLNVSLPYDMVVFPTPEFVHGINKKTQQNLEPLRPLFSSNISDKSEYHTAYIPSKMVDGKSHIEFLADASNLQVLAFSRGLACLIIDMMYLIKVLDERAKEINVVNDLKIRSFEEAVKLDGLVWMLIYNEKYHASRYGAPREQDQERNDTENSSSRGDEKHVLDISKTRAPTDRRVSISEALVGFWKKKTKPVPVNTSKEVTKEPSQERSDSDENLDLRYSFWKEEKAEVDAGKKSSSSIVFESVLDSKFEAPTLTSSKDLYNFEKLHMYIYEFFAREILKRIEDQSKRASAESSTFIVSLDHDETVPKQQKTKKKDPPNFIPPPTVTTSTVEFNASSGHDHTNLHVNSVQTTRRSVSTPTKSRPKKPHHNSGRSVSSKASKASKANSSRSTNTFDNWEVI</sequence>
<evidence type="ECO:0000256" key="4">
    <source>
        <dbReference type="SAM" id="Coils"/>
    </source>
</evidence>
<dbReference type="InterPro" id="IPR018791">
    <property type="entry name" value="UV_resistance/autophagy_Atg14"/>
</dbReference>
<evidence type="ECO:0000256" key="1">
    <source>
        <dbReference type="ARBA" id="ARBA00009574"/>
    </source>
</evidence>
<dbReference type="GO" id="GO:0005737">
    <property type="term" value="C:cytoplasm"/>
    <property type="evidence" value="ECO:0007669"/>
    <property type="project" value="UniProtKB-ARBA"/>
</dbReference>
<dbReference type="OrthoDB" id="3993416at2759"/>
<feature type="region of interest" description="Disordered" evidence="5">
    <location>
        <begin position="628"/>
        <end position="727"/>
    </location>
</feature>
<protein>
    <recommendedName>
        <fullName evidence="2">Autophagy-related protein 14</fullName>
    </recommendedName>
</protein>
<dbReference type="AlphaFoldDB" id="W6MY26"/>
<feature type="compositionally biased region" description="Basic residues" evidence="5">
    <location>
        <begin position="689"/>
        <end position="698"/>
    </location>
</feature>
<name>W6MY26_9ASCO</name>